<dbReference type="Gene3D" id="3.40.50.800">
    <property type="entry name" value="Anticodon-binding domain"/>
    <property type="match status" value="1"/>
</dbReference>
<dbReference type="GO" id="GO:0005829">
    <property type="term" value="C:cytosol"/>
    <property type="evidence" value="ECO:0007669"/>
    <property type="project" value="TreeGrafter"/>
</dbReference>
<dbReference type="InterPro" id="IPR044140">
    <property type="entry name" value="ProRS_anticodon_short"/>
</dbReference>
<dbReference type="PRINTS" id="PR01046">
    <property type="entry name" value="TRNASYNTHPRO"/>
</dbReference>
<dbReference type="Pfam" id="PF00587">
    <property type="entry name" value="tRNA-synt_2b"/>
    <property type="match status" value="1"/>
</dbReference>
<dbReference type="PANTHER" id="PTHR42753">
    <property type="entry name" value="MITOCHONDRIAL RIBOSOME PROTEIN L39/PROLYL-TRNA LIGASE FAMILY MEMBER"/>
    <property type="match status" value="1"/>
</dbReference>
<evidence type="ECO:0000313" key="12">
    <source>
        <dbReference type="EMBL" id="OGB73449.1"/>
    </source>
</evidence>
<dbReference type="InterPro" id="IPR045864">
    <property type="entry name" value="aa-tRNA-synth_II/BPL/LPL"/>
</dbReference>
<dbReference type="InterPro" id="IPR033730">
    <property type="entry name" value="ProRS_core_prok"/>
</dbReference>
<name>A0A1F4NPS4_UNCK3</name>
<evidence type="ECO:0000256" key="4">
    <source>
        <dbReference type="ARBA" id="ARBA00022741"/>
    </source>
</evidence>
<keyword evidence="7" id="KW-0030">Aminoacyl-tRNA synthetase</keyword>
<dbReference type="EC" id="6.1.1.15" evidence="1"/>
<dbReference type="SUPFAM" id="SSF52954">
    <property type="entry name" value="Class II aaRS ABD-related"/>
    <property type="match status" value="1"/>
</dbReference>
<keyword evidence="5" id="KW-0067">ATP-binding</keyword>
<proteinExistence type="predicted"/>
<dbReference type="InterPro" id="IPR004154">
    <property type="entry name" value="Anticodon-bd"/>
</dbReference>
<dbReference type="InterPro" id="IPR050062">
    <property type="entry name" value="Pro-tRNA_synthetase"/>
</dbReference>
<dbReference type="InterPro" id="IPR006195">
    <property type="entry name" value="aa-tRNA-synth_II"/>
</dbReference>
<dbReference type="InterPro" id="IPR002314">
    <property type="entry name" value="aa-tRNA-synt_IIb"/>
</dbReference>
<dbReference type="CDD" id="cd00861">
    <property type="entry name" value="ProRS_anticodon_short"/>
    <property type="match status" value="1"/>
</dbReference>
<evidence type="ECO:0000256" key="7">
    <source>
        <dbReference type="ARBA" id="ARBA00023146"/>
    </source>
</evidence>
<evidence type="ECO:0000256" key="5">
    <source>
        <dbReference type="ARBA" id="ARBA00022840"/>
    </source>
</evidence>
<dbReference type="PANTHER" id="PTHR42753:SF2">
    <property type="entry name" value="PROLINE--TRNA LIGASE"/>
    <property type="match status" value="1"/>
</dbReference>
<gene>
    <name evidence="12" type="ORF">A3K51_01130</name>
</gene>
<accession>A0A1F4NPS4</accession>
<dbReference type="GO" id="GO:0005524">
    <property type="term" value="F:ATP binding"/>
    <property type="evidence" value="ECO:0007669"/>
    <property type="project" value="UniProtKB-KW"/>
</dbReference>
<evidence type="ECO:0000256" key="9">
    <source>
        <dbReference type="ARBA" id="ARBA00047671"/>
    </source>
</evidence>
<dbReference type="PROSITE" id="PS50862">
    <property type="entry name" value="AA_TRNA_LIGASE_II"/>
    <property type="match status" value="1"/>
</dbReference>
<evidence type="ECO:0000256" key="2">
    <source>
        <dbReference type="ARBA" id="ARBA00019110"/>
    </source>
</evidence>
<feature type="domain" description="Aminoacyl-transfer RNA synthetases class-II family profile" evidence="11">
    <location>
        <begin position="38"/>
        <end position="334"/>
    </location>
</feature>
<reference evidence="12 13" key="1">
    <citation type="journal article" date="2016" name="Nat. Commun.">
        <title>Thousands of microbial genomes shed light on interconnected biogeochemical processes in an aquifer system.</title>
        <authorList>
            <person name="Anantharaman K."/>
            <person name="Brown C.T."/>
            <person name="Hug L.A."/>
            <person name="Sharon I."/>
            <person name="Castelle C.J."/>
            <person name="Probst A.J."/>
            <person name="Thomas B.C."/>
            <person name="Singh A."/>
            <person name="Wilkins M.J."/>
            <person name="Karaoz U."/>
            <person name="Brodie E.L."/>
            <person name="Williams K.H."/>
            <person name="Hubbard S.S."/>
            <person name="Banfield J.F."/>
        </authorList>
    </citation>
    <scope>NUCLEOTIDE SEQUENCE [LARGE SCALE GENOMIC DNA]</scope>
</reference>
<dbReference type="EMBL" id="METD01000001">
    <property type="protein sequence ID" value="OGB73449.1"/>
    <property type="molecule type" value="Genomic_DNA"/>
</dbReference>
<keyword evidence="10" id="KW-0812">Transmembrane</keyword>
<dbReference type="InterPro" id="IPR002316">
    <property type="entry name" value="Pro-tRNA-ligase_IIa"/>
</dbReference>
<keyword evidence="4" id="KW-0547">Nucleotide-binding</keyword>
<dbReference type="InterPro" id="IPR036621">
    <property type="entry name" value="Anticodon-bd_dom_sf"/>
</dbReference>
<evidence type="ECO:0000256" key="3">
    <source>
        <dbReference type="ARBA" id="ARBA00022598"/>
    </source>
</evidence>
<dbReference type="Gene3D" id="3.30.930.10">
    <property type="entry name" value="Bira Bifunctional Protein, Domain 2"/>
    <property type="match status" value="1"/>
</dbReference>
<keyword evidence="10" id="KW-0472">Membrane</keyword>
<dbReference type="AlphaFoldDB" id="A0A1F4NPS4"/>
<keyword evidence="6" id="KW-0648">Protein biosynthesis</keyword>
<evidence type="ECO:0000313" key="13">
    <source>
        <dbReference type="Proteomes" id="UP000178085"/>
    </source>
</evidence>
<dbReference type="CDD" id="cd00779">
    <property type="entry name" value="ProRS_core_prok"/>
    <property type="match status" value="1"/>
</dbReference>
<evidence type="ECO:0000256" key="1">
    <source>
        <dbReference type="ARBA" id="ARBA00012831"/>
    </source>
</evidence>
<keyword evidence="3" id="KW-0436">Ligase</keyword>
<comment type="caution">
    <text evidence="12">The sequence shown here is derived from an EMBL/GenBank/DDBJ whole genome shotgun (WGS) entry which is preliminary data.</text>
</comment>
<dbReference type="GO" id="GO:0006433">
    <property type="term" value="P:prolyl-tRNA aminoacylation"/>
    <property type="evidence" value="ECO:0007669"/>
    <property type="project" value="InterPro"/>
</dbReference>
<feature type="transmembrane region" description="Helical" evidence="10">
    <location>
        <begin position="25"/>
        <end position="43"/>
    </location>
</feature>
<dbReference type="Pfam" id="PF03129">
    <property type="entry name" value="HGTP_anticodon"/>
    <property type="match status" value="1"/>
</dbReference>
<protein>
    <recommendedName>
        <fullName evidence="2">Proline--tRNA ligase</fullName>
        <ecNumber evidence="1">6.1.1.15</ecNumber>
    </recommendedName>
    <alternativeName>
        <fullName evidence="8">Prolyl-tRNA synthetase</fullName>
    </alternativeName>
</protein>
<comment type="catalytic activity">
    <reaction evidence="9">
        <text>tRNA(Pro) + L-proline + ATP = L-prolyl-tRNA(Pro) + AMP + diphosphate</text>
        <dbReference type="Rhea" id="RHEA:14305"/>
        <dbReference type="Rhea" id="RHEA-COMP:9700"/>
        <dbReference type="Rhea" id="RHEA-COMP:9702"/>
        <dbReference type="ChEBI" id="CHEBI:30616"/>
        <dbReference type="ChEBI" id="CHEBI:33019"/>
        <dbReference type="ChEBI" id="CHEBI:60039"/>
        <dbReference type="ChEBI" id="CHEBI:78442"/>
        <dbReference type="ChEBI" id="CHEBI:78532"/>
        <dbReference type="ChEBI" id="CHEBI:456215"/>
        <dbReference type="EC" id="6.1.1.15"/>
    </reaction>
</comment>
<evidence type="ECO:0000256" key="6">
    <source>
        <dbReference type="ARBA" id="ARBA00022917"/>
    </source>
</evidence>
<keyword evidence="10" id="KW-1133">Transmembrane helix</keyword>
<organism evidence="12 13">
    <name type="scientific">candidate division Kazan bacterium RIFCSPLOWO2_01_FULL_45_19</name>
    <dbReference type="NCBI Taxonomy" id="1798538"/>
    <lineage>
        <taxon>Bacteria</taxon>
        <taxon>Bacteria division Kazan-3B-28</taxon>
    </lineage>
</organism>
<sequence>MRYTQSFLKTFKDAPKEADLVSHKYLLRAGFVTPLGAGIYTYLPMGFRVMRKIYNIIQEELNKIGVEDILMPVVHPARVWKETGRFFEVGPELWKIQNRSEEDFVLAMTHEEVITDAAKKIIQSYKDLPKLVGQIQLKIRDEARPRGGLLRLREFTMQDAYSFDKDEQELEMSYQKFIGAYKKIFDRVGVKTVIIESDTGAMGGLGAHEFMMVAPTGEDWFIERTYADTGKKEYVNAEKIGATKDMPLEQIEQLAANNWLKSDQGSTIEIIQKGIEVGNIFKLGTKYSIPQKLYYSDENNQLKPVIMGSYGIGLDRLIASIIEASHDDKGMLWPKSVAPYQVHLIHIGDDRKVLDLANELYEKLWEAEVEVFYDDREDVSVGEKFADADLIGIPYRLVVSDKNQDQVEFKKRGAAKSIRIDKDKIVQFLQHTSD</sequence>
<evidence type="ECO:0000256" key="8">
    <source>
        <dbReference type="ARBA" id="ARBA00029731"/>
    </source>
</evidence>
<evidence type="ECO:0000256" key="10">
    <source>
        <dbReference type="SAM" id="Phobius"/>
    </source>
</evidence>
<evidence type="ECO:0000259" key="11">
    <source>
        <dbReference type="PROSITE" id="PS50862"/>
    </source>
</evidence>
<dbReference type="GO" id="GO:0004827">
    <property type="term" value="F:proline-tRNA ligase activity"/>
    <property type="evidence" value="ECO:0007669"/>
    <property type="project" value="UniProtKB-EC"/>
</dbReference>
<dbReference type="Proteomes" id="UP000178085">
    <property type="component" value="Unassembled WGS sequence"/>
</dbReference>
<dbReference type="SUPFAM" id="SSF55681">
    <property type="entry name" value="Class II aaRS and biotin synthetases"/>
    <property type="match status" value="1"/>
</dbReference>